<dbReference type="AlphaFoldDB" id="A0AAW1QJ69"/>
<gene>
    <name evidence="1" type="ORF">WJX81_003386</name>
</gene>
<reference evidence="1 2" key="1">
    <citation type="journal article" date="2024" name="Nat. Commun.">
        <title>Phylogenomics reveals the evolutionary origins of lichenization in chlorophyte algae.</title>
        <authorList>
            <person name="Puginier C."/>
            <person name="Libourel C."/>
            <person name="Otte J."/>
            <person name="Skaloud P."/>
            <person name="Haon M."/>
            <person name="Grisel S."/>
            <person name="Petersen M."/>
            <person name="Berrin J.G."/>
            <person name="Delaux P.M."/>
            <person name="Dal Grande F."/>
            <person name="Keller J."/>
        </authorList>
    </citation>
    <scope>NUCLEOTIDE SEQUENCE [LARGE SCALE GENOMIC DNA]</scope>
    <source>
        <strain evidence="1 2">SAG 245.80</strain>
    </source>
</reference>
<dbReference type="EMBL" id="JALJOU010000103">
    <property type="protein sequence ID" value="KAK9821323.1"/>
    <property type="molecule type" value="Genomic_DNA"/>
</dbReference>
<keyword evidence="2" id="KW-1185">Reference proteome</keyword>
<comment type="caution">
    <text evidence="1">The sequence shown here is derived from an EMBL/GenBank/DDBJ whole genome shotgun (WGS) entry which is preliminary data.</text>
</comment>
<evidence type="ECO:0000313" key="1">
    <source>
        <dbReference type="EMBL" id="KAK9821323.1"/>
    </source>
</evidence>
<accession>A0AAW1QJ69</accession>
<dbReference type="Proteomes" id="UP001445335">
    <property type="component" value="Unassembled WGS sequence"/>
</dbReference>
<protein>
    <submittedName>
        <fullName evidence="1">Uncharacterized protein</fullName>
    </submittedName>
</protein>
<organism evidence="1 2">
    <name type="scientific">Elliptochloris bilobata</name>
    <dbReference type="NCBI Taxonomy" id="381761"/>
    <lineage>
        <taxon>Eukaryota</taxon>
        <taxon>Viridiplantae</taxon>
        <taxon>Chlorophyta</taxon>
        <taxon>core chlorophytes</taxon>
        <taxon>Trebouxiophyceae</taxon>
        <taxon>Trebouxiophyceae incertae sedis</taxon>
        <taxon>Elliptochloris clade</taxon>
        <taxon>Elliptochloris</taxon>
    </lineage>
</organism>
<sequence length="181" mass="19460">MTRTLLTGGRSSADSDDDFQETFDNYIRSKDGESWLNALLRALDSKHTELKGAVSGQVASLSDATLQRLAAALREPLGFDRAKAEWLAEQLLEAGEQGVLVAPNVLLDAYSRAKVRHHLRKHFLEVALVLGVACGVARAGKLCVMGALRRVPRFGRAAAHVLDAALPDAVLGPLLAARVLL</sequence>
<name>A0AAW1QJ69_9CHLO</name>
<evidence type="ECO:0000313" key="2">
    <source>
        <dbReference type="Proteomes" id="UP001445335"/>
    </source>
</evidence>
<proteinExistence type="predicted"/>